<dbReference type="GO" id="GO:0005198">
    <property type="term" value="F:structural molecule activity"/>
    <property type="evidence" value="ECO:0007669"/>
    <property type="project" value="InterPro"/>
</dbReference>
<accession>A0A2X0V669</accession>
<dbReference type="InterPro" id="IPR001444">
    <property type="entry name" value="Flag_bb_rod_N"/>
</dbReference>
<dbReference type="NCBIfam" id="TIGR02492">
    <property type="entry name" value="flgK_ends"/>
    <property type="match status" value="1"/>
</dbReference>
<evidence type="ECO:0000256" key="6">
    <source>
        <dbReference type="ARBA" id="ARBA00023143"/>
    </source>
</evidence>
<protein>
    <recommendedName>
        <fullName evidence="4">Flagellar hook-associated protein 1</fullName>
    </recommendedName>
</protein>
<evidence type="ECO:0000256" key="4">
    <source>
        <dbReference type="ARBA" id="ARBA00016244"/>
    </source>
</evidence>
<dbReference type="Pfam" id="PF22638">
    <property type="entry name" value="FlgK_D1"/>
    <property type="match status" value="1"/>
</dbReference>
<comment type="similarity">
    <text evidence="3">Belongs to the flagella basal body rod proteins family.</text>
</comment>
<dbReference type="RefSeq" id="WP_113744068.1">
    <property type="nucleotide sequence ID" value="NZ_UAPU01000007.1"/>
</dbReference>
<evidence type="ECO:0000259" key="8">
    <source>
        <dbReference type="Pfam" id="PF06429"/>
    </source>
</evidence>
<reference evidence="10 11" key="1">
    <citation type="submission" date="2018-06" db="EMBL/GenBank/DDBJ databases">
        <authorList>
            <consortium name="Pathogen Informatics"/>
            <person name="Doyle S."/>
        </authorList>
    </citation>
    <scope>NUCLEOTIDE SEQUENCE [LARGE SCALE GENOMIC DNA]</scope>
    <source>
        <strain evidence="10 11">NCTC13093</strain>
    </source>
</reference>
<evidence type="ECO:0000256" key="5">
    <source>
        <dbReference type="ARBA" id="ARBA00022525"/>
    </source>
</evidence>
<dbReference type="GO" id="GO:0009424">
    <property type="term" value="C:bacterial-type flagellum hook"/>
    <property type="evidence" value="ECO:0007669"/>
    <property type="project" value="InterPro"/>
</dbReference>
<evidence type="ECO:0000256" key="2">
    <source>
        <dbReference type="ARBA" id="ARBA00004613"/>
    </source>
</evidence>
<evidence type="ECO:0000256" key="3">
    <source>
        <dbReference type="ARBA" id="ARBA00009677"/>
    </source>
</evidence>
<comment type="subcellular location">
    <subcellularLocation>
        <location evidence="1">Bacterial flagellum</location>
    </subcellularLocation>
    <subcellularLocation>
        <location evidence="2">Secreted</location>
    </subcellularLocation>
</comment>
<feature type="domain" description="Flagellar hook-associated protein FlgK helical" evidence="9">
    <location>
        <begin position="85"/>
        <end position="318"/>
    </location>
</feature>
<feature type="domain" description="Flagellar basal body rod protein N-terminal" evidence="7">
    <location>
        <begin position="14"/>
        <end position="35"/>
    </location>
</feature>
<keyword evidence="6" id="KW-0975">Bacterial flagellum</keyword>
<keyword evidence="5" id="KW-0964">Secreted</keyword>
<dbReference type="PANTHER" id="PTHR30033">
    <property type="entry name" value="FLAGELLAR HOOK-ASSOCIATED PROTEIN 1"/>
    <property type="match status" value="1"/>
</dbReference>
<dbReference type="GO" id="GO:0005576">
    <property type="term" value="C:extracellular region"/>
    <property type="evidence" value="ECO:0007669"/>
    <property type="project" value="UniProtKB-SubCell"/>
</dbReference>
<evidence type="ECO:0000259" key="9">
    <source>
        <dbReference type="Pfam" id="PF22638"/>
    </source>
</evidence>
<evidence type="ECO:0000256" key="1">
    <source>
        <dbReference type="ARBA" id="ARBA00004365"/>
    </source>
</evidence>
<dbReference type="SUPFAM" id="SSF64518">
    <property type="entry name" value="Phase 1 flagellin"/>
    <property type="match status" value="1"/>
</dbReference>
<dbReference type="InterPro" id="IPR053927">
    <property type="entry name" value="FlgK_helical"/>
</dbReference>
<dbReference type="InterPro" id="IPR010930">
    <property type="entry name" value="Flg_bb/hook_C_dom"/>
</dbReference>
<keyword evidence="11" id="KW-1185">Reference proteome</keyword>
<dbReference type="InterPro" id="IPR019776">
    <property type="entry name" value="Flagellar_basal_body_rod_CS"/>
</dbReference>
<dbReference type="PRINTS" id="PR01005">
    <property type="entry name" value="FLGHOOKAP1"/>
</dbReference>
<dbReference type="Pfam" id="PF06429">
    <property type="entry name" value="Flg_bbr_C"/>
    <property type="match status" value="1"/>
</dbReference>
<dbReference type="OrthoDB" id="9802553at2"/>
<feature type="domain" description="Flagellar basal-body/hook protein C-terminal" evidence="8">
    <location>
        <begin position="643"/>
        <end position="681"/>
    </location>
</feature>
<dbReference type="InterPro" id="IPR002371">
    <property type="entry name" value="FlgK"/>
</dbReference>
<dbReference type="Pfam" id="PF00460">
    <property type="entry name" value="Flg_bb_rod"/>
    <property type="match status" value="1"/>
</dbReference>
<dbReference type="EMBL" id="UAPV01000001">
    <property type="protein sequence ID" value="SPT69949.1"/>
    <property type="molecule type" value="Genomic_DNA"/>
</dbReference>
<keyword evidence="10" id="KW-0969">Cilium</keyword>
<evidence type="ECO:0000313" key="11">
    <source>
        <dbReference type="Proteomes" id="UP000250086"/>
    </source>
</evidence>
<proteinExistence type="inferred from homology"/>
<evidence type="ECO:0000259" key="7">
    <source>
        <dbReference type="Pfam" id="PF00460"/>
    </source>
</evidence>
<name>A0A2X0V669_9GAMM</name>
<dbReference type="PANTHER" id="PTHR30033:SF1">
    <property type="entry name" value="FLAGELLAR HOOK-ASSOCIATED PROTEIN 1"/>
    <property type="match status" value="1"/>
</dbReference>
<dbReference type="AlphaFoldDB" id="A0A2X0V669"/>
<dbReference type="GO" id="GO:0044780">
    <property type="term" value="P:bacterial-type flagellum assembly"/>
    <property type="evidence" value="ECO:0007669"/>
    <property type="project" value="InterPro"/>
</dbReference>
<gene>
    <name evidence="10" type="primary">flgK</name>
    <name evidence="10" type="ORF">NCTC13093_01340</name>
</gene>
<evidence type="ECO:0000313" key="10">
    <source>
        <dbReference type="EMBL" id="SPT69949.1"/>
    </source>
</evidence>
<sequence>MIDILKTGKYGILANQKLLATTSNNISNVNTTGYTRQRTDVYTNCIEWGIGDTYTRRIYNQYVQREMFRDQGNKGFYESYKTGMGTVDEMLSDDSMNIASSLNSYFKSLQDAVQNPTSTATRQELLSQLGIMVDRYHTLNHNIMNEMHDINLAVDDTVTKINSLVYGIYETNKRIGHNNKQDSDINLQLMDKRDQLINELSSLVDLNTTVESDGSISVYMGNGQLLVNGDTYGKLNAMQDKLDPTRREVSITFSTNNKSEIVVNHKGWGGKLGGLLQSTDEIRQTMRDMGQLAIAFADAMNQQNKGGITLEGIAGKDLITLPSINATTTHPTLEMDVDFIPGKGSNVRAHDYAIDFDHQNGTPTFYYIDENGEKQTLEVPQGQPQVVNGKTVYTFEDLGIKMSFNMNIQQQAQNLRGAKVLAQPMVHAAYDIQMNITKPEEFAFASALTVNTTNGNVGNATIAFNGVYKMGPAYGVDIDMNETLPGGGKNPNYLKPMLNPGAPVKVQVNDDGNYDVLDAAGKVIGTAPASCNGQNVFANTKWVATNHPDGFPGYDVSITGTVKPNDSWTIAINTNGKGDNSNGVLLGKLQSADLVAKNGGHKVSFTEGYADVVTNLGAEVMKAETDFKAADAKCTQTQDMFASSAGVNLDEEAANLVRFQQTYTSCSKIIQASQTVFDSLLGAIK</sequence>
<dbReference type="Proteomes" id="UP000250086">
    <property type="component" value="Unassembled WGS sequence"/>
</dbReference>
<dbReference type="PROSITE" id="PS00588">
    <property type="entry name" value="FLAGELLA_BB_ROD"/>
    <property type="match status" value="1"/>
</dbReference>
<keyword evidence="10" id="KW-0282">Flagellum</keyword>
<keyword evidence="10" id="KW-0966">Cell projection</keyword>
<organism evidence="10 11">
    <name type="scientific">Anaerobiospirillum thomasii</name>
    <dbReference type="NCBI Taxonomy" id="179995"/>
    <lineage>
        <taxon>Bacteria</taxon>
        <taxon>Pseudomonadati</taxon>
        <taxon>Pseudomonadota</taxon>
        <taxon>Gammaproteobacteria</taxon>
        <taxon>Aeromonadales</taxon>
        <taxon>Succinivibrionaceae</taxon>
        <taxon>Anaerobiospirillum</taxon>
    </lineage>
</organism>